<keyword evidence="2" id="KW-0067">ATP-binding</keyword>
<dbReference type="AlphaFoldDB" id="A0A0K8R6I9"/>
<sequence>MTGAWILLYLWAAWQSGASSADLSCQWPSAPCVLRLVWVRSNSPCFVRYLPENPAGKMGLLRACVSCACMALSLRFWSAVFFSSVSASILLSKSMSISLAARCSQLFS</sequence>
<reference evidence="2" key="1">
    <citation type="submission" date="2012-12" db="EMBL/GenBank/DDBJ databases">
        <title>Identification and characterization of a phenylalanine ammonia-lyase gene family in Isatis indigotica Fort.</title>
        <authorList>
            <person name="Liu Q."/>
            <person name="Chen J."/>
            <person name="Zhou X."/>
            <person name="Di P."/>
            <person name="Xiao Y."/>
            <person name="Xuan H."/>
            <person name="Zhang L."/>
            <person name="Chen W."/>
        </authorList>
    </citation>
    <scope>NUCLEOTIDE SEQUENCE</scope>
    <source>
        <tissue evidence="2">Salivary gland</tissue>
    </source>
</reference>
<organism evidence="2">
    <name type="scientific">Ixodes ricinus</name>
    <name type="common">Common tick</name>
    <name type="synonym">Acarus ricinus</name>
    <dbReference type="NCBI Taxonomy" id="34613"/>
    <lineage>
        <taxon>Eukaryota</taxon>
        <taxon>Metazoa</taxon>
        <taxon>Ecdysozoa</taxon>
        <taxon>Arthropoda</taxon>
        <taxon>Chelicerata</taxon>
        <taxon>Arachnida</taxon>
        <taxon>Acari</taxon>
        <taxon>Parasitiformes</taxon>
        <taxon>Ixodida</taxon>
        <taxon>Ixodoidea</taxon>
        <taxon>Ixodidae</taxon>
        <taxon>Ixodinae</taxon>
        <taxon>Ixodes</taxon>
    </lineage>
</organism>
<keyword evidence="2" id="KW-0378">Hydrolase</keyword>
<keyword evidence="1" id="KW-0732">Signal</keyword>
<name>A0A0K8R6I9_IXORI</name>
<keyword evidence="2" id="KW-0547">Nucleotide-binding</keyword>
<dbReference type="GO" id="GO:0004386">
    <property type="term" value="F:helicase activity"/>
    <property type="evidence" value="ECO:0007669"/>
    <property type="project" value="UniProtKB-KW"/>
</dbReference>
<feature type="chain" id="PRO_5005516236" evidence="1">
    <location>
        <begin position="22"/>
        <end position="108"/>
    </location>
</feature>
<feature type="signal peptide" evidence="1">
    <location>
        <begin position="1"/>
        <end position="21"/>
    </location>
</feature>
<accession>A0A0K8R6I9</accession>
<evidence type="ECO:0000256" key="1">
    <source>
        <dbReference type="SAM" id="SignalP"/>
    </source>
</evidence>
<keyword evidence="2" id="KW-0347">Helicase</keyword>
<proteinExistence type="evidence at transcript level"/>
<protein>
    <submittedName>
        <fullName evidence="2">Putative rna helicase</fullName>
    </submittedName>
</protein>
<dbReference type="EMBL" id="GADI01007709">
    <property type="protein sequence ID" value="JAA66099.1"/>
    <property type="molecule type" value="mRNA"/>
</dbReference>
<evidence type="ECO:0000313" key="2">
    <source>
        <dbReference type="EMBL" id="JAA66099.1"/>
    </source>
</evidence>